<gene>
    <name evidence="2" type="ORF">QQX09_13005</name>
</gene>
<dbReference type="RefSeq" id="WP_301135474.1">
    <property type="nucleotide sequence ID" value="NZ_JAUHPW010000011.1"/>
</dbReference>
<dbReference type="Proteomes" id="UP001172728">
    <property type="component" value="Unassembled WGS sequence"/>
</dbReference>
<comment type="caution">
    <text evidence="2">The sequence shown here is derived from an EMBL/GenBank/DDBJ whole genome shotgun (WGS) entry which is preliminary data.</text>
</comment>
<evidence type="ECO:0000313" key="3">
    <source>
        <dbReference type="Proteomes" id="UP001172728"/>
    </source>
</evidence>
<sequence>MVRLVVALVAASSLLAACTDAPEDDAVGGYLATQETVGDLPGARLELSGTVRVLANGCLMLERDNGKQPWIVWPPGAVPGPAGGAQLGTEVYLAGDAVTATGTVAVLADLPGGNRTDSYYGTLGHYCDGDAAGVVVLDSIRHAAG</sequence>
<name>A0ABT8GCA6_9MICO</name>
<keyword evidence="3" id="KW-1185">Reference proteome</keyword>
<evidence type="ECO:0000256" key="1">
    <source>
        <dbReference type="SAM" id="SignalP"/>
    </source>
</evidence>
<protein>
    <recommendedName>
        <fullName evidence="4">Lipoprotein</fullName>
    </recommendedName>
</protein>
<accession>A0ABT8GCA6</accession>
<reference evidence="2" key="1">
    <citation type="submission" date="2023-06" db="EMBL/GenBank/DDBJ databases">
        <title>Sysu t00192.</title>
        <authorList>
            <person name="Gao L."/>
            <person name="Fang B.-Z."/>
            <person name="Li W.-J."/>
        </authorList>
    </citation>
    <scope>NUCLEOTIDE SEQUENCE</scope>
    <source>
        <strain evidence="2">SYSU T00192</strain>
    </source>
</reference>
<evidence type="ECO:0000313" key="2">
    <source>
        <dbReference type="EMBL" id="MDN4476771.1"/>
    </source>
</evidence>
<feature type="chain" id="PRO_5045683880" description="Lipoprotein" evidence="1">
    <location>
        <begin position="17"/>
        <end position="145"/>
    </location>
</feature>
<dbReference type="PROSITE" id="PS51257">
    <property type="entry name" value="PROKAR_LIPOPROTEIN"/>
    <property type="match status" value="1"/>
</dbReference>
<feature type="signal peptide" evidence="1">
    <location>
        <begin position="1"/>
        <end position="16"/>
    </location>
</feature>
<dbReference type="EMBL" id="JAUHPW010000011">
    <property type="protein sequence ID" value="MDN4476771.1"/>
    <property type="molecule type" value="Genomic_DNA"/>
</dbReference>
<evidence type="ECO:0008006" key="4">
    <source>
        <dbReference type="Google" id="ProtNLM"/>
    </source>
</evidence>
<keyword evidence="1" id="KW-0732">Signal</keyword>
<organism evidence="2 3">
    <name type="scientific">Demequina litoralis</name>
    <dbReference type="NCBI Taxonomy" id="3051660"/>
    <lineage>
        <taxon>Bacteria</taxon>
        <taxon>Bacillati</taxon>
        <taxon>Actinomycetota</taxon>
        <taxon>Actinomycetes</taxon>
        <taxon>Micrococcales</taxon>
        <taxon>Demequinaceae</taxon>
        <taxon>Demequina</taxon>
    </lineage>
</organism>
<proteinExistence type="predicted"/>